<dbReference type="Proteomes" id="UP000269208">
    <property type="component" value="Chromosome"/>
</dbReference>
<dbReference type="SUPFAM" id="SSF51569">
    <property type="entry name" value="Aldolase"/>
    <property type="match status" value="1"/>
</dbReference>
<dbReference type="EC" id="2.5.1.55" evidence="1"/>
<name>A0A3S4LXQ0_SALET</name>
<protein>
    <submittedName>
        <fullName evidence="1">2-dehydro-3-deoxyphosphooctonate aldolase</fullName>
        <ecNumber evidence="1">2.5.1.55</ecNumber>
    </submittedName>
</protein>
<reference evidence="1 2" key="1">
    <citation type="submission" date="2018-12" db="EMBL/GenBank/DDBJ databases">
        <authorList>
            <consortium name="Pathogen Informatics"/>
        </authorList>
    </citation>
    <scope>NUCLEOTIDE SEQUENCE [LARGE SCALE GENOMIC DNA]</scope>
    <source>
        <strain evidence="1 2">NCTC6754</strain>
    </source>
</reference>
<accession>A0A3S4LXQ0</accession>
<dbReference type="GO" id="GO:0008676">
    <property type="term" value="F:3-deoxy-8-phosphooctulonate synthase activity"/>
    <property type="evidence" value="ECO:0007669"/>
    <property type="project" value="UniProtKB-EC"/>
</dbReference>
<sequence length="58" mass="6584">MKQKVVNIGDIKVANDLPFVLFGGMNVLESRDLAMRICEPLRNRYPEAGYSLRVQGLF</sequence>
<keyword evidence="1" id="KW-0808">Transferase</keyword>
<evidence type="ECO:0000313" key="1">
    <source>
        <dbReference type="EMBL" id="VEB58688.1"/>
    </source>
</evidence>
<dbReference type="AlphaFoldDB" id="A0A3S4LXQ0"/>
<dbReference type="Gene3D" id="3.20.20.70">
    <property type="entry name" value="Aldolase class I"/>
    <property type="match status" value="1"/>
</dbReference>
<gene>
    <name evidence="1" type="primary">kdsA_1</name>
    <name evidence="1" type="ORF">NCTC6754_05535</name>
</gene>
<dbReference type="EMBL" id="LR134190">
    <property type="protein sequence ID" value="VEB58688.1"/>
    <property type="molecule type" value="Genomic_DNA"/>
</dbReference>
<dbReference type="InterPro" id="IPR013785">
    <property type="entry name" value="Aldolase_TIM"/>
</dbReference>
<evidence type="ECO:0000313" key="2">
    <source>
        <dbReference type="Proteomes" id="UP000269208"/>
    </source>
</evidence>
<organism evidence="1 2">
    <name type="scientific">Salmonella enterica I</name>
    <dbReference type="NCBI Taxonomy" id="59201"/>
    <lineage>
        <taxon>Bacteria</taxon>
        <taxon>Pseudomonadati</taxon>
        <taxon>Pseudomonadota</taxon>
        <taxon>Gammaproteobacteria</taxon>
        <taxon>Enterobacterales</taxon>
        <taxon>Enterobacteriaceae</taxon>
        <taxon>Salmonella</taxon>
    </lineage>
</organism>
<proteinExistence type="predicted"/>